<dbReference type="Proteomes" id="UP001480595">
    <property type="component" value="Unassembled WGS sequence"/>
</dbReference>
<dbReference type="RefSeq" id="XP_066708977.1">
    <property type="nucleotide sequence ID" value="XM_066865848.1"/>
</dbReference>
<dbReference type="EMBL" id="JAQQWL010000015">
    <property type="protein sequence ID" value="KAK8041432.1"/>
    <property type="molecule type" value="Genomic_DNA"/>
</dbReference>
<sequence>MTASSTLAVPRAMTPQRLPKLVIYQPDWFEELNLQEHKAHMGFWREMALKKLLSTYDDDEIEEYLELEDDDPLIGEILQMWV</sequence>
<accession>A0ABR1T4C2</accession>
<name>A0ABR1T4C2_9PEZI</name>
<reference evidence="1 2" key="1">
    <citation type="submission" date="2023-01" db="EMBL/GenBank/DDBJ databases">
        <title>Analysis of 21 Apiospora genomes using comparative genomics revels a genus with tremendous synthesis potential of carbohydrate active enzymes and secondary metabolites.</title>
        <authorList>
            <person name="Sorensen T."/>
        </authorList>
    </citation>
    <scope>NUCLEOTIDE SEQUENCE [LARGE SCALE GENOMIC DNA]</scope>
    <source>
        <strain evidence="1 2">CBS 135458</strain>
    </source>
</reference>
<organism evidence="1 2">
    <name type="scientific">Apiospora phragmitis</name>
    <dbReference type="NCBI Taxonomy" id="2905665"/>
    <lineage>
        <taxon>Eukaryota</taxon>
        <taxon>Fungi</taxon>
        <taxon>Dikarya</taxon>
        <taxon>Ascomycota</taxon>
        <taxon>Pezizomycotina</taxon>
        <taxon>Sordariomycetes</taxon>
        <taxon>Xylariomycetidae</taxon>
        <taxon>Amphisphaeriales</taxon>
        <taxon>Apiosporaceae</taxon>
        <taxon>Apiospora</taxon>
    </lineage>
</organism>
<dbReference type="GeneID" id="92098911"/>
<evidence type="ECO:0000313" key="2">
    <source>
        <dbReference type="Proteomes" id="UP001480595"/>
    </source>
</evidence>
<keyword evidence="2" id="KW-1185">Reference proteome</keyword>
<proteinExistence type="predicted"/>
<evidence type="ECO:0000313" key="1">
    <source>
        <dbReference type="EMBL" id="KAK8041432.1"/>
    </source>
</evidence>
<gene>
    <name evidence="1" type="ORF">PG994_014439</name>
</gene>
<protein>
    <submittedName>
        <fullName evidence="1">Uncharacterized protein</fullName>
    </submittedName>
</protein>
<comment type="caution">
    <text evidence="1">The sequence shown here is derived from an EMBL/GenBank/DDBJ whole genome shotgun (WGS) entry which is preliminary data.</text>
</comment>